<keyword evidence="2" id="KW-1185">Reference proteome</keyword>
<gene>
    <name evidence="1" type="ORF">ASPBRDRAFT_370179</name>
</gene>
<sequence>MKPPEVSESQCCSSHRNPLPEAMIHGFLYRTESSGDVGRVTSCRPFSSYLAVSLVVAGIPRLADVVQVTGVVGDQTTHSSSFLMLAKMMCATF</sequence>
<dbReference type="AlphaFoldDB" id="A0A1L9UV54"/>
<dbReference type="GeneID" id="93576120"/>
<evidence type="ECO:0000313" key="2">
    <source>
        <dbReference type="Proteomes" id="UP000184499"/>
    </source>
</evidence>
<protein>
    <submittedName>
        <fullName evidence="1">Uncharacterized protein</fullName>
    </submittedName>
</protein>
<evidence type="ECO:0000313" key="1">
    <source>
        <dbReference type="EMBL" id="OJJ75470.1"/>
    </source>
</evidence>
<proteinExistence type="predicted"/>
<dbReference type="RefSeq" id="XP_067482717.1">
    <property type="nucleotide sequence ID" value="XM_067623632.1"/>
</dbReference>
<dbReference type="VEuPathDB" id="FungiDB:ASPBRDRAFT_370179"/>
<accession>A0A1L9UV54</accession>
<name>A0A1L9UV54_ASPBC</name>
<dbReference type="Proteomes" id="UP000184499">
    <property type="component" value="Unassembled WGS sequence"/>
</dbReference>
<dbReference type="EMBL" id="KV878680">
    <property type="protein sequence ID" value="OJJ75470.1"/>
    <property type="molecule type" value="Genomic_DNA"/>
</dbReference>
<reference evidence="2" key="1">
    <citation type="journal article" date="2017" name="Genome Biol.">
        <title>Comparative genomics reveals high biological diversity and specific adaptations in the industrially and medically important fungal genus Aspergillus.</title>
        <authorList>
            <person name="de Vries R.P."/>
            <person name="Riley R."/>
            <person name="Wiebenga A."/>
            <person name="Aguilar-Osorio G."/>
            <person name="Amillis S."/>
            <person name="Uchima C.A."/>
            <person name="Anderluh G."/>
            <person name="Asadollahi M."/>
            <person name="Askin M."/>
            <person name="Barry K."/>
            <person name="Battaglia E."/>
            <person name="Bayram O."/>
            <person name="Benocci T."/>
            <person name="Braus-Stromeyer S.A."/>
            <person name="Caldana C."/>
            <person name="Canovas D."/>
            <person name="Cerqueira G.C."/>
            <person name="Chen F."/>
            <person name="Chen W."/>
            <person name="Choi C."/>
            <person name="Clum A."/>
            <person name="Dos Santos R.A."/>
            <person name="Damasio A.R."/>
            <person name="Diallinas G."/>
            <person name="Emri T."/>
            <person name="Fekete E."/>
            <person name="Flipphi M."/>
            <person name="Freyberg S."/>
            <person name="Gallo A."/>
            <person name="Gournas C."/>
            <person name="Habgood R."/>
            <person name="Hainaut M."/>
            <person name="Harispe M.L."/>
            <person name="Henrissat B."/>
            <person name="Hilden K.S."/>
            <person name="Hope R."/>
            <person name="Hossain A."/>
            <person name="Karabika E."/>
            <person name="Karaffa L."/>
            <person name="Karanyi Z."/>
            <person name="Krasevec N."/>
            <person name="Kuo A."/>
            <person name="Kusch H."/>
            <person name="LaButti K."/>
            <person name="Lagendijk E.L."/>
            <person name="Lapidus A."/>
            <person name="Levasseur A."/>
            <person name="Lindquist E."/>
            <person name="Lipzen A."/>
            <person name="Logrieco A.F."/>
            <person name="MacCabe A."/>
            <person name="Maekelae M.R."/>
            <person name="Malavazi I."/>
            <person name="Melin P."/>
            <person name="Meyer V."/>
            <person name="Mielnichuk N."/>
            <person name="Miskei M."/>
            <person name="Molnar A.P."/>
            <person name="Mule G."/>
            <person name="Ngan C.Y."/>
            <person name="Orejas M."/>
            <person name="Orosz E."/>
            <person name="Ouedraogo J.P."/>
            <person name="Overkamp K.M."/>
            <person name="Park H.-S."/>
            <person name="Perrone G."/>
            <person name="Piumi F."/>
            <person name="Punt P.J."/>
            <person name="Ram A.F."/>
            <person name="Ramon A."/>
            <person name="Rauscher S."/>
            <person name="Record E."/>
            <person name="Riano-Pachon D.M."/>
            <person name="Robert V."/>
            <person name="Roehrig J."/>
            <person name="Ruller R."/>
            <person name="Salamov A."/>
            <person name="Salih N.S."/>
            <person name="Samson R.A."/>
            <person name="Sandor E."/>
            <person name="Sanguinetti M."/>
            <person name="Schuetze T."/>
            <person name="Sepcic K."/>
            <person name="Shelest E."/>
            <person name="Sherlock G."/>
            <person name="Sophianopoulou V."/>
            <person name="Squina F.M."/>
            <person name="Sun H."/>
            <person name="Susca A."/>
            <person name="Todd R.B."/>
            <person name="Tsang A."/>
            <person name="Unkles S.E."/>
            <person name="van de Wiele N."/>
            <person name="van Rossen-Uffink D."/>
            <person name="Oliveira J.V."/>
            <person name="Vesth T.C."/>
            <person name="Visser J."/>
            <person name="Yu J.-H."/>
            <person name="Zhou M."/>
            <person name="Andersen M.R."/>
            <person name="Archer D.B."/>
            <person name="Baker S.E."/>
            <person name="Benoit I."/>
            <person name="Brakhage A.A."/>
            <person name="Braus G.H."/>
            <person name="Fischer R."/>
            <person name="Frisvad J.C."/>
            <person name="Goldman G.H."/>
            <person name="Houbraken J."/>
            <person name="Oakley B."/>
            <person name="Pocsi I."/>
            <person name="Scazzocchio C."/>
            <person name="Seiboth B."/>
            <person name="vanKuyk P.A."/>
            <person name="Wortman J."/>
            <person name="Dyer P.S."/>
            <person name="Grigoriev I.V."/>
        </authorList>
    </citation>
    <scope>NUCLEOTIDE SEQUENCE [LARGE SCALE GENOMIC DNA]</scope>
    <source>
        <strain evidence="2">CBS 101740 / IMI 381727 / IBT 21946</strain>
    </source>
</reference>
<organism evidence="1 2">
    <name type="scientific">Aspergillus brasiliensis (strain CBS 101740 / IMI 381727 / IBT 21946)</name>
    <dbReference type="NCBI Taxonomy" id="767769"/>
    <lineage>
        <taxon>Eukaryota</taxon>
        <taxon>Fungi</taxon>
        <taxon>Dikarya</taxon>
        <taxon>Ascomycota</taxon>
        <taxon>Pezizomycotina</taxon>
        <taxon>Eurotiomycetes</taxon>
        <taxon>Eurotiomycetidae</taxon>
        <taxon>Eurotiales</taxon>
        <taxon>Aspergillaceae</taxon>
        <taxon>Aspergillus</taxon>
        <taxon>Aspergillus subgen. Circumdati</taxon>
    </lineage>
</organism>